<dbReference type="Proteomes" id="UP000324222">
    <property type="component" value="Unassembled WGS sequence"/>
</dbReference>
<organism evidence="2 3">
    <name type="scientific">Portunus trituberculatus</name>
    <name type="common">Swimming crab</name>
    <name type="synonym">Neptunus trituberculatus</name>
    <dbReference type="NCBI Taxonomy" id="210409"/>
    <lineage>
        <taxon>Eukaryota</taxon>
        <taxon>Metazoa</taxon>
        <taxon>Ecdysozoa</taxon>
        <taxon>Arthropoda</taxon>
        <taxon>Crustacea</taxon>
        <taxon>Multicrustacea</taxon>
        <taxon>Malacostraca</taxon>
        <taxon>Eumalacostraca</taxon>
        <taxon>Eucarida</taxon>
        <taxon>Decapoda</taxon>
        <taxon>Pleocyemata</taxon>
        <taxon>Brachyura</taxon>
        <taxon>Eubrachyura</taxon>
        <taxon>Portunoidea</taxon>
        <taxon>Portunidae</taxon>
        <taxon>Portuninae</taxon>
        <taxon>Portunus</taxon>
    </lineage>
</organism>
<keyword evidence="3" id="KW-1185">Reference proteome</keyword>
<comment type="caution">
    <text evidence="2">The sequence shown here is derived from an EMBL/GenBank/DDBJ whole genome shotgun (WGS) entry which is preliminary data.</text>
</comment>
<evidence type="ECO:0000256" key="1">
    <source>
        <dbReference type="SAM" id="MobiDB-lite"/>
    </source>
</evidence>
<proteinExistence type="predicted"/>
<sequence>MFQSADQRLRGAYRCVSPRENHAQRDSTEARQCKSSCGRRGGLRAPRWETRHRFLLKGRPQRDVCLLNERATNPPRCRFSGRRGGSE</sequence>
<evidence type="ECO:0000313" key="2">
    <source>
        <dbReference type="EMBL" id="MPC40033.1"/>
    </source>
</evidence>
<evidence type="ECO:0000313" key="3">
    <source>
        <dbReference type="Proteomes" id="UP000324222"/>
    </source>
</evidence>
<feature type="region of interest" description="Disordered" evidence="1">
    <location>
        <begin position="17"/>
        <end position="42"/>
    </location>
</feature>
<protein>
    <submittedName>
        <fullName evidence="2">Uncharacterized protein</fullName>
    </submittedName>
</protein>
<dbReference type="EMBL" id="VSRR010004552">
    <property type="protein sequence ID" value="MPC40033.1"/>
    <property type="molecule type" value="Genomic_DNA"/>
</dbReference>
<feature type="compositionally biased region" description="Basic and acidic residues" evidence="1">
    <location>
        <begin position="17"/>
        <end position="32"/>
    </location>
</feature>
<reference evidence="2 3" key="1">
    <citation type="submission" date="2019-05" db="EMBL/GenBank/DDBJ databases">
        <title>Another draft genome of Portunus trituberculatus and its Hox gene families provides insights of decapod evolution.</title>
        <authorList>
            <person name="Jeong J.-H."/>
            <person name="Song I."/>
            <person name="Kim S."/>
            <person name="Choi T."/>
            <person name="Kim D."/>
            <person name="Ryu S."/>
            <person name="Kim W."/>
        </authorList>
    </citation>
    <scope>NUCLEOTIDE SEQUENCE [LARGE SCALE GENOMIC DNA]</scope>
    <source>
        <tissue evidence="2">Muscle</tissue>
    </source>
</reference>
<dbReference type="AlphaFoldDB" id="A0A5B7F4L7"/>
<accession>A0A5B7F4L7</accession>
<name>A0A5B7F4L7_PORTR</name>
<gene>
    <name evidence="2" type="ORF">E2C01_033588</name>
</gene>